<feature type="transmembrane region" description="Helical" evidence="7">
    <location>
        <begin position="15"/>
        <end position="37"/>
    </location>
</feature>
<keyword evidence="7" id="KW-1133">Transmembrane helix</keyword>
<protein>
    <submittedName>
        <fullName evidence="9">4Fe-4S ferredoxin iron-sulfur binding domain protein</fullName>
    </submittedName>
</protein>
<dbReference type="KEGG" id="mvu:Metvu_0448"/>
<feature type="transmembrane region" description="Helical" evidence="7">
    <location>
        <begin position="43"/>
        <end position="76"/>
    </location>
</feature>
<dbReference type="STRING" id="579137.Metvu_0448"/>
<keyword evidence="7" id="KW-0812">Transmembrane</keyword>
<evidence type="ECO:0000256" key="5">
    <source>
        <dbReference type="ARBA" id="ARBA00023004"/>
    </source>
</evidence>
<dbReference type="Pfam" id="PF12801">
    <property type="entry name" value="Fer4_5"/>
    <property type="match status" value="2"/>
</dbReference>
<dbReference type="InterPro" id="IPR051684">
    <property type="entry name" value="Electron_Trans/Redox"/>
</dbReference>
<dbReference type="EMBL" id="CP001787">
    <property type="protein sequence ID" value="ACX72307.1"/>
    <property type="molecule type" value="Genomic_DNA"/>
</dbReference>
<sequence length="220" mass="25842">MDKLQTFRKISQTIFFIRALILGNLNILAFVLNFVVGKGAYYMLRYIGVILAILFGRVFCGWICPFGYLFELSYRLRVRYSKLKKLPTLDEKIHSKLIYLKYISLLVVILIFSLGIKVNHTLTIAVIVLTIFIILSFIYPRFFCRYFCPVGALLSIFSYFSIFRLKLDEEKCVKCRLCEFKCPMQIKITEKIDQKECIRCFECKSACRKNAITYTPIFKK</sequence>
<evidence type="ECO:0000256" key="1">
    <source>
        <dbReference type="ARBA" id="ARBA00022448"/>
    </source>
</evidence>
<reference evidence="9" key="1">
    <citation type="submission" date="2009-10" db="EMBL/GenBank/DDBJ databases">
        <title>Complete sequence of chromosome of Methanocaldococcus vulcanius M7.</title>
        <authorList>
            <consortium name="US DOE Joint Genome Institute"/>
            <person name="Lucas S."/>
            <person name="Copeland A."/>
            <person name="Lapidus A."/>
            <person name="Glavina del Rio T."/>
            <person name="Dalin E."/>
            <person name="Tice H."/>
            <person name="Bruce D."/>
            <person name="Goodwin L."/>
            <person name="Pitluck S."/>
            <person name="Lcollab F.I."/>
            <person name="Brettin T."/>
            <person name="Detter J.C."/>
            <person name="Han C."/>
            <person name="Tapia R."/>
            <person name="Kuske C.R."/>
            <person name="Schmutz J."/>
            <person name="Larimer F."/>
            <person name="Land M."/>
            <person name="Hauser L."/>
            <person name="Kyrpides N."/>
            <person name="Ovchinikova G."/>
            <person name="Sieprawska-Lupa M."/>
            <person name="Whitman W.B."/>
            <person name="Woyke T."/>
        </authorList>
    </citation>
    <scope>NUCLEOTIDE SEQUENCE [LARGE SCALE GENOMIC DNA]</scope>
    <source>
        <strain evidence="9">M7</strain>
    </source>
</reference>
<evidence type="ECO:0000256" key="7">
    <source>
        <dbReference type="SAM" id="Phobius"/>
    </source>
</evidence>
<feature type="domain" description="4Fe-4S ferredoxin-type" evidence="8">
    <location>
        <begin position="192"/>
        <end position="217"/>
    </location>
</feature>
<evidence type="ECO:0000313" key="10">
    <source>
        <dbReference type="Proteomes" id="UP000002063"/>
    </source>
</evidence>
<keyword evidence="6" id="KW-0411">Iron-sulfur</keyword>
<dbReference type="InterPro" id="IPR017896">
    <property type="entry name" value="4Fe4S_Fe-S-bd"/>
</dbReference>
<accession>C9RFF5</accession>
<dbReference type="GeneID" id="8512781"/>
<dbReference type="RefSeq" id="WP_015732528.1">
    <property type="nucleotide sequence ID" value="NC_013407.1"/>
</dbReference>
<keyword evidence="1" id="KW-0813">Transport</keyword>
<organism evidence="9 10">
    <name type="scientific">Methanocaldococcus vulcanius (strain ATCC 700851 / DSM 12094 / M7)</name>
    <name type="common">Methanococcus vulcanius</name>
    <dbReference type="NCBI Taxonomy" id="579137"/>
    <lineage>
        <taxon>Archaea</taxon>
        <taxon>Methanobacteriati</taxon>
        <taxon>Methanobacteriota</taxon>
        <taxon>Methanomada group</taxon>
        <taxon>Methanococci</taxon>
        <taxon>Methanococcales</taxon>
        <taxon>Methanocaldococcaceae</taxon>
        <taxon>Methanocaldococcus</taxon>
    </lineage>
</organism>
<keyword evidence="3" id="KW-0479">Metal-binding</keyword>
<evidence type="ECO:0000256" key="2">
    <source>
        <dbReference type="ARBA" id="ARBA00022485"/>
    </source>
</evidence>
<feature type="transmembrane region" description="Helical" evidence="7">
    <location>
        <begin position="146"/>
        <end position="165"/>
    </location>
</feature>
<evidence type="ECO:0000313" key="9">
    <source>
        <dbReference type="EMBL" id="ACX72307.1"/>
    </source>
</evidence>
<feature type="domain" description="4Fe-4S ferredoxin-type" evidence="8">
    <location>
        <begin position="163"/>
        <end position="191"/>
    </location>
</feature>
<dbReference type="PROSITE" id="PS00198">
    <property type="entry name" value="4FE4S_FER_1"/>
    <property type="match status" value="1"/>
</dbReference>
<dbReference type="AlphaFoldDB" id="C9RFF5"/>
<dbReference type="Gene3D" id="3.30.70.20">
    <property type="match status" value="1"/>
</dbReference>
<name>C9RFF5_METVM</name>
<dbReference type="Proteomes" id="UP000002063">
    <property type="component" value="Chromosome"/>
</dbReference>
<proteinExistence type="predicted"/>
<dbReference type="PANTHER" id="PTHR30176">
    <property type="entry name" value="FERREDOXIN-TYPE PROTEIN NAPH"/>
    <property type="match status" value="1"/>
</dbReference>
<dbReference type="Pfam" id="PF00037">
    <property type="entry name" value="Fer4"/>
    <property type="match status" value="1"/>
</dbReference>
<dbReference type="HOGENOM" id="CLU_033147_1_0_2"/>
<gene>
    <name evidence="9" type="ordered locus">Metvu_0448</name>
</gene>
<keyword evidence="7" id="KW-0472">Membrane</keyword>
<dbReference type="PANTHER" id="PTHR30176:SF3">
    <property type="entry name" value="FERREDOXIN-TYPE PROTEIN NAPH"/>
    <property type="match status" value="1"/>
</dbReference>
<keyword evidence="2" id="KW-0004">4Fe-4S</keyword>
<dbReference type="GO" id="GO:0051539">
    <property type="term" value="F:4 iron, 4 sulfur cluster binding"/>
    <property type="evidence" value="ECO:0007669"/>
    <property type="project" value="UniProtKB-KW"/>
</dbReference>
<keyword evidence="5" id="KW-0408">Iron</keyword>
<dbReference type="GO" id="GO:0016491">
    <property type="term" value="F:oxidoreductase activity"/>
    <property type="evidence" value="ECO:0007669"/>
    <property type="project" value="UniProtKB-ARBA"/>
</dbReference>
<feature type="transmembrane region" description="Helical" evidence="7">
    <location>
        <begin position="122"/>
        <end position="139"/>
    </location>
</feature>
<dbReference type="InterPro" id="IPR017900">
    <property type="entry name" value="4Fe4S_Fe_S_CS"/>
</dbReference>
<dbReference type="PROSITE" id="PS51379">
    <property type="entry name" value="4FE4S_FER_2"/>
    <property type="match status" value="2"/>
</dbReference>
<evidence type="ECO:0000256" key="4">
    <source>
        <dbReference type="ARBA" id="ARBA00022982"/>
    </source>
</evidence>
<evidence type="ECO:0000256" key="6">
    <source>
        <dbReference type="ARBA" id="ARBA00023014"/>
    </source>
</evidence>
<dbReference type="GO" id="GO:0005886">
    <property type="term" value="C:plasma membrane"/>
    <property type="evidence" value="ECO:0007669"/>
    <property type="project" value="TreeGrafter"/>
</dbReference>
<evidence type="ECO:0000259" key="8">
    <source>
        <dbReference type="PROSITE" id="PS51379"/>
    </source>
</evidence>
<dbReference type="eggNOG" id="arCOG02772">
    <property type="taxonomic scope" value="Archaea"/>
</dbReference>
<dbReference type="SUPFAM" id="SSF54862">
    <property type="entry name" value="4Fe-4S ferredoxins"/>
    <property type="match status" value="1"/>
</dbReference>
<keyword evidence="10" id="KW-1185">Reference proteome</keyword>
<feature type="transmembrane region" description="Helical" evidence="7">
    <location>
        <begin position="97"/>
        <end position="116"/>
    </location>
</feature>
<dbReference type="OrthoDB" id="23478at2157"/>
<keyword evidence="4" id="KW-0249">Electron transport</keyword>
<evidence type="ECO:0000256" key="3">
    <source>
        <dbReference type="ARBA" id="ARBA00022723"/>
    </source>
</evidence>
<dbReference type="GO" id="GO:0046872">
    <property type="term" value="F:metal ion binding"/>
    <property type="evidence" value="ECO:0007669"/>
    <property type="project" value="UniProtKB-KW"/>
</dbReference>